<proteinExistence type="predicted"/>
<organism evidence="1 2">
    <name type="scientific">Trifolium medium</name>
    <dbReference type="NCBI Taxonomy" id="97028"/>
    <lineage>
        <taxon>Eukaryota</taxon>
        <taxon>Viridiplantae</taxon>
        <taxon>Streptophyta</taxon>
        <taxon>Embryophyta</taxon>
        <taxon>Tracheophyta</taxon>
        <taxon>Spermatophyta</taxon>
        <taxon>Magnoliopsida</taxon>
        <taxon>eudicotyledons</taxon>
        <taxon>Gunneridae</taxon>
        <taxon>Pentapetalae</taxon>
        <taxon>rosids</taxon>
        <taxon>fabids</taxon>
        <taxon>Fabales</taxon>
        <taxon>Fabaceae</taxon>
        <taxon>Papilionoideae</taxon>
        <taxon>50 kb inversion clade</taxon>
        <taxon>NPAAA clade</taxon>
        <taxon>Hologalegina</taxon>
        <taxon>IRL clade</taxon>
        <taxon>Trifolieae</taxon>
        <taxon>Trifolium</taxon>
    </lineage>
</organism>
<feature type="non-terminal residue" evidence="1">
    <location>
        <position position="1"/>
    </location>
</feature>
<reference evidence="1 2" key="1">
    <citation type="journal article" date="2018" name="Front. Plant Sci.">
        <title>Red Clover (Trifolium pratense) and Zigzag Clover (T. medium) - A Picture of Genomic Similarities and Differences.</title>
        <authorList>
            <person name="Dluhosova J."/>
            <person name="Istvanek J."/>
            <person name="Nedelnik J."/>
            <person name="Repkova J."/>
        </authorList>
    </citation>
    <scope>NUCLEOTIDE SEQUENCE [LARGE SCALE GENOMIC DNA]</scope>
    <source>
        <strain evidence="2">cv. 10/8</strain>
        <tissue evidence="1">Leaf</tissue>
    </source>
</reference>
<dbReference type="AlphaFoldDB" id="A0A392UKW8"/>
<comment type="caution">
    <text evidence="1">The sequence shown here is derived from an EMBL/GenBank/DDBJ whole genome shotgun (WGS) entry which is preliminary data.</text>
</comment>
<name>A0A392UKW8_9FABA</name>
<dbReference type="Proteomes" id="UP000265520">
    <property type="component" value="Unassembled WGS sequence"/>
</dbReference>
<sequence length="34" mass="3821">EQPLKAVKIIPPPPLSTLRLYEPCAWGAVDWAME</sequence>
<evidence type="ECO:0000313" key="1">
    <source>
        <dbReference type="EMBL" id="MCI74283.1"/>
    </source>
</evidence>
<protein>
    <submittedName>
        <fullName evidence="1">Uncharacterized protein</fullName>
    </submittedName>
</protein>
<accession>A0A392UKW8</accession>
<dbReference type="EMBL" id="LXQA010857308">
    <property type="protein sequence ID" value="MCI74283.1"/>
    <property type="molecule type" value="Genomic_DNA"/>
</dbReference>
<evidence type="ECO:0000313" key="2">
    <source>
        <dbReference type="Proteomes" id="UP000265520"/>
    </source>
</evidence>
<keyword evidence="2" id="KW-1185">Reference proteome</keyword>